<sequence>MELSDLAKALWLNGISTNVMLIFLGTVVWGSLIILTLLRRRSRSLPPVVNTIPLIGGLIKFIKGPMLMLADEYQRLGSVFTVKIVTKSITFLIGPEVSAHFFKAAEADMSQKEVYQFNVPTFGPGVVFDVDYSVRMEQFRFFTEALKVTSLKRYVDYMVEEAQVFFSKWGDEGEIEFKSELERLVILTASRSLLGREVRDQLFDNVNDLFHDLDNGMQPISVLFPYLPIPAHKRRDKARRELADVFSKIIQNRKSSGRIETDMLQVFIDSKYRSTGRATTDNEITGLLIAALFAGQHTSSITSAWTGAYLMRYKQYLSEAIEEQKTVMKAHGDKLDYDILSEMDVLHRCMKEALRLHPPLIMLFRYSHSDFTVKTREGKEYMIPKGHIVGTSPAFANRLPHIYKDPNNFDPDRFAPGREEDKVAGAFSYTSFGGGRHGCLGETFAYMQVKTIWSILLRNFELDLVSPFPEPDWNAMVVGLKGDLIVRYKRRALTVD</sequence>
<name>A0ACC2A945_DIPCM</name>
<comment type="caution">
    <text evidence="1">The sequence shown here is derived from an EMBL/GenBank/DDBJ whole genome shotgun (WGS) entry which is preliminary data.</text>
</comment>
<proteinExistence type="predicted"/>
<organism evidence="1 2">
    <name type="scientific">Diphasiastrum complanatum</name>
    <name type="common">Issler's clubmoss</name>
    <name type="synonym">Lycopodium complanatum</name>
    <dbReference type="NCBI Taxonomy" id="34168"/>
    <lineage>
        <taxon>Eukaryota</taxon>
        <taxon>Viridiplantae</taxon>
        <taxon>Streptophyta</taxon>
        <taxon>Embryophyta</taxon>
        <taxon>Tracheophyta</taxon>
        <taxon>Lycopodiopsida</taxon>
        <taxon>Lycopodiales</taxon>
        <taxon>Lycopodiaceae</taxon>
        <taxon>Lycopodioideae</taxon>
        <taxon>Diphasiastrum</taxon>
    </lineage>
</organism>
<protein>
    <submittedName>
        <fullName evidence="1">Uncharacterized protein</fullName>
    </submittedName>
</protein>
<evidence type="ECO:0000313" key="1">
    <source>
        <dbReference type="EMBL" id="KAJ7514042.1"/>
    </source>
</evidence>
<evidence type="ECO:0000313" key="2">
    <source>
        <dbReference type="Proteomes" id="UP001162992"/>
    </source>
</evidence>
<dbReference type="Proteomes" id="UP001162992">
    <property type="component" value="Chromosome 23"/>
</dbReference>
<dbReference type="EMBL" id="CM055114">
    <property type="protein sequence ID" value="KAJ7514042.1"/>
    <property type="molecule type" value="Genomic_DNA"/>
</dbReference>
<accession>A0ACC2A945</accession>
<reference evidence="2" key="1">
    <citation type="journal article" date="2024" name="Proc. Natl. Acad. Sci. U.S.A.">
        <title>Extraordinary preservation of gene collinearity over three hundred million years revealed in homosporous lycophytes.</title>
        <authorList>
            <person name="Li C."/>
            <person name="Wickell D."/>
            <person name="Kuo L.Y."/>
            <person name="Chen X."/>
            <person name="Nie B."/>
            <person name="Liao X."/>
            <person name="Peng D."/>
            <person name="Ji J."/>
            <person name="Jenkins J."/>
            <person name="Williams M."/>
            <person name="Shu S."/>
            <person name="Plott C."/>
            <person name="Barry K."/>
            <person name="Rajasekar S."/>
            <person name="Grimwood J."/>
            <person name="Han X."/>
            <person name="Sun S."/>
            <person name="Hou Z."/>
            <person name="He W."/>
            <person name="Dai G."/>
            <person name="Sun C."/>
            <person name="Schmutz J."/>
            <person name="Leebens-Mack J.H."/>
            <person name="Li F.W."/>
            <person name="Wang L."/>
        </authorList>
    </citation>
    <scope>NUCLEOTIDE SEQUENCE [LARGE SCALE GENOMIC DNA]</scope>
    <source>
        <strain evidence="2">cv. PW_Plant_1</strain>
    </source>
</reference>
<keyword evidence="2" id="KW-1185">Reference proteome</keyword>
<gene>
    <name evidence="1" type="ORF">O6H91_23G024100</name>
</gene>